<gene>
    <name evidence="1" type="ORF">KP509_14G091200</name>
</gene>
<protein>
    <submittedName>
        <fullName evidence="1">Uncharacterized protein</fullName>
    </submittedName>
</protein>
<accession>A0A8T2THE6</accession>
<proteinExistence type="predicted"/>
<dbReference type="Proteomes" id="UP000825935">
    <property type="component" value="Chromosome 14"/>
</dbReference>
<dbReference type="AlphaFoldDB" id="A0A8T2THE6"/>
<organism evidence="1 2">
    <name type="scientific">Ceratopteris richardii</name>
    <name type="common">Triangle waterfern</name>
    <dbReference type="NCBI Taxonomy" id="49495"/>
    <lineage>
        <taxon>Eukaryota</taxon>
        <taxon>Viridiplantae</taxon>
        <taxon>Streptophyta</taxon>
        <taxon>Embryophyta</taxon>
        <taxon>Tracheophyta</taxon>
        <taxon>Polypodiopsida</taxon>
        <taxon>Polypodiidae</taxon>
        <taxon>Polypodiales</taxon>
        <taxon>Pteridineae</taxon>
        <taxon>Pteridaceae</taxon>
        <taxon>Parkerioideae</taxon>
        <taxon>Ceratopteris</taxon>
    </lineage>
</organism>
<reference evidence="1" key="1">
    <citation type="submission" date="2021-08" db="EMBL/GenBank/DDBJ databases">
        <title>WGS assembly of Ceratopteris richardii.</title>
        <authorList>
            <person name="Marchant D.B."/>
            <person name="Chen G."/>
            <person name="Jenkins J."/>
            <person name="Shu S."/>
            <person name="Leebens-Mack J."/>
            <person name="Grimwood J."/>
            <person name="Schmutz J."/>
            <person name="Soltis P."/>
            <person name="Soltis D."/>
            <person name="Chen Z.-H."/>
        </authorList>
    </citation>
    <scope>NUCLEOTIDE SEQUENCE</scope>
    <source>
        <strain evidence="1">Whitten #5841</strain>
        <tissue evidence="1">Leaf</tissue>
    </source>
</reference>
<dbReference type="EMBL" id="CM035419">
    <property type="protein sequence ID" value="KAH7416428.1"/>
    <property type="molecule type" value="Genomic_DNA"/>
</dbReference>
<evidence type="ECO:0000313" key="1">
    <source>
        <dbReference type="EMBL" id="KAH7416428.1"/>
    </source>
</evidence>
<sequence>MVDRQNTTLISMNDRRNNVPCMETESTVDSSLDEFSLLSLTKPMSFNVKLTDHSPQLSSGVWPLGTRTES</sequence>
<name>A0A8T2THE6_CERRI</name>
<evidence type="ECO:0000313" key="2">
    <source>
        <dbReference type="Proteomes" id="UP000825935"/>
    </source>
</evidence>
<keyword evidence="2" id="KW-1185">Reference proteome</keyword>
<comment type="caution">
    <text evidence="1">The sequence shown here is derived from an EMBL/GenBank/DDBJ whole genome shotgun (WGS) entry which is preliminary data.</text>
</comment>